<evidence type="ECO:0000313" key="3">
    <source>
        <dbReference type="EMBL" id="ADN50982.1"/>
    </source>
</evidence>
<dbReference type="HOGENOM" id="CLU_840974_0_0_2"/>
<keyword evidence="2" id="KW-1133">Transmembrane helix</keyword>
<keyword evidence="2" id="KW-0812">Transmembrane</keyword>
<evidence type="ECO:0000256" key="2">
    <source>
        <dbReference type="SAM" id="Phobius"/>
    </source>
</evidence>
<dbReference type="eggNOG" id="arCOG03858">
    <property type="taxonomic scope" value="Archaea"/>
</dbReference>
<dbReference type="GO" id="GO:0000272">
    <property type="term" value="P:polysaccharide catabolic process"/>
    <property type="evidence" value="ECO:0007669"/>
    <property type="project" value="InterPro"/>
</dbReference>
<keyword evidence="4" id="KW-1185">Reference proteome</keyword>
<dbReference type="KEGG" id="vdi:Vdis_1604"/>
<accession>E1QTR5</accession>
<dbReference type="InterPro" id="IPR013320">
    <property type="entry name" value="ConA-like_dom_sf"/>
</dbReference>
<protein>
    <submittedName>
        <fullName evidence="3">Glycoside hydrolase family 12</fullName>
    </submittedName>
</protein>
<feature type="transmembrane region" description="Helical" evidence="2">
    <location>
        <begin position="6"/>
        <end position="29"/>
    </location>
</feature>
<proteinExistence type="inferred from homology"/>
<gene>
    <name evidence="3" type="ordered locus">Vdis_1604</name>
</gene>
<organism evidence="3 4">
    <name type="scientific">Vulcanisaeta distributa (strain DSM 14429 / JCM 11212 / NBRC 100878 / IC-017)</name>
    <dbReference type="NCBI Taxonomy" id="572478"/>
    <lineage>
        <taxon>Archaea</taxon>
        <taxon>Thermoproteota</taxon>
        <taxon>Thermoprotei</taxon>
        <taxon>Thermoproteales</taxon>
        <taxon>Thermoproteaceae</taxon>
        <taxon>Vulcanisaeta</taxon>
    </lineage>
</organism>
<reference evidence="3 4" key="1">
    <citation type="journal article" date="2010" name="Stand. Genomic Sci.">
        <title>Complete genome sequence of Vulcanisaeta distributa type strain (IC-017).</title>
        <authorList>
            <person name="Mavromatis K."/>
            <person name="Sikorski J."/>
            <person name="Pabst E."/>
            <person name="Teshima H."/>
            <person name="Lapidus A."/>
            <person name="Lucas S."/>
            <person name="Nolan M."/>
            <person name="Glavina Del Rio T."/>
            <person name="Cheng J.F."/>
            <person name="Bruce D."/>
            <person name="Goodwin L."/>
            <person name="Pitluck S."/>
            <person name="Liolios K."/>
            <person name="Ivanova N."/>
            <person name="Mikhailova N."/>
            <person name="Pati A."/>
            <person name="Chen A."/>
            <person name="Palaniappan K."/>
            <person name="Land M."/>
            <person name="Hauser L."/>
            <person name="Chang Y.J."/>
            <person name="Jeffries C.D."/>
            <person name="Rohde M."/>
            <person name="Spring S."/>
            <person name="Goker M."/>
            <person name="Wirth R."/>
            <person name="Woyke T."/>
            <person name="Bristow J."/>
            <person name="Eisen J.A."/>
            <person name="Markowitz V."/>
            <person name="Hugenholtz P."/>
            <person name="Klenk H.P."/>
            <person name="Kyrpides N.C."/>
        </authorList>
    </citation>
    <scope>NUCLEOTIDE SEQUENCE [LARGE SCALE GENOMIC DNA]</scope>
    <source>
        <strain evidence="4">DSM 14429 / JCM 11212 / NBRC 100878 / IC-017</strain>
    </source>
</reference>
<comment type="similarity">
    <text evidence="1">Belongs to the glycosyl hydrolase 12 (cellulase H) family.</text>
</comment>
<dbReference type="EMBL" id="CP002100">
    <property type="protein sequence ID" value="ADN50982.1"/>
    <property type="molecule type" value="Genomic_DNA"/>
</dbReference>
<dbReference type="GO" id="GO:0008810">
    <property type="term" value="F:cellulase activity"/>
    <property type="evidence" value="ECO:0007669"/>
    <property type="project" value="InterPro"/>
</dbReference>
<name>E1QTR5_VULDI</name>
<keyword evidence="3" id="KW-0378">Hydrolase</keyword>
<evidence type="ECO:0000256" key="1">
    <source>
        <dbReference type="ARBA" id="ARBA00005519"/>
    </source>
</evidence>
<dbReference type="CAZy" id="GH12">
    <property type="family name" value="Glycoside Hydrolase Family 12"/>
</dbReference>
<dbReference type="InterPro" id="IPR002594">
    <property type="entry name" value="GH12"/>
</dbReference>
<keyword evidence="2" id="KW-0472">Membrane</keyword>
<evidence type="ECO:0000313" key="4">
    <source>
        <dbReference type="Proteomes" id="UP000006681"/>
    </source>
</evidence>
<reference evidence="4" key="2">
    <citation type="journal article" date="2010" name="Stand. Genomic Sci.">
        <title>Complete genome sequence of Vulcanisaeta distributa type strain (IC-017T).</title>
        <authorList>
            <person name="Mavromatis K."/>
            <person name="Sikorski J."/>
            <person name="Pabst E."/>
            <person name="Teshima H."/>
            <person name="Lapidus A."/>
            <person name="Lucas S."/>
            <person name="Nolan M."/>
            <person name="Glavina Del Rio T."/>
            <person name="Cheng J."/>
            <person name="Bruce D."/>
            <person name="Goodwin L."/>
            <person name="Pitluck S."/>
            <person name="Liolios K."/>
            <person name="Ivanova N."/>
            <person name="Mikhailova N."/>
            <person name="Pati A."/>
            <person name="Chen A."/>
            <person name="Palaniappan K."/>
            <person name="Land M."/>
            <person name="Hauser L."/>
            <person name="Chang Y."/>
            <person name="Jeffries C."/>
            <person name="Rohde M."/>
            <person name="Spring S."/>
            <person name="Goker M."/>
            <person name="Wirth R."/>
            <person name="Woyke T."/>
            <person name="Bristow J."/>
            <person name="Eisen J."/>
            <person name="Markowitz V."/>
            <person name="Hugenholtz P."/>
            <person name="Klenk H."/>
            <person name="Kyrpides N."/>
        </authorList>
    </citation>
    <scope>NUCLEOTIDE SEQUENCE [LARGE SCALE GENOMIC DNA]</scope>
    <source>
        <strain evidence="4">DSM 14429 / JCM 11212 / NBRC 100878 / IC-017</strain>
    </source>
</reference>
<dbReference type="Gene3D" id="2.60.120.180">
    <property type="match status" value="1"/>
</dbReference>
<sequence>MTLVNRRYVIISSILVIIIVLTIVLIFFLTNKLTLMGSRTISNRCICRENYTCLTLNSSLELPGPSTYIIAWSNNKYEIYINMWNLANFSKGYAKMTYNPNKGVLCFYALLSNAVLKSPESQVWGYPEIFLVGKSPWFKSPVNEIINLPQRINDLLSSYPNLGIYVNYTLIHSPSTPMDWAYDIWFLRDPNVTGVGPGDAEMMIWLYYSGYNTQWAYTGINVNIPIYVNGTLINETFMVLINCNHGAGWTYIAFVPVNGGYRNGNIGVWLAPFLNYMVTLLPQKCPSIWKSPDNVSNLWLMDIELGSEFGNMYINSSEIYWRIYNISIVR</sequence>
<dbReference type="AlphaFoldDB" id="E1QTR5"/>
<dbReference type="STRING" id="572478.Vdis_1604"/>
<dbReference type="Proteomes" id="UP000006681">
    <property type="component" value="Chromosome"/>
</dbReference>
<dbReference type="Pfam" id="PF01670">
    <property type="entry name" value="Glyco_hydro_12"/>
    <property type="match status" value="1"/>
</dbReference>
<dbReference type="SMR" id="E1QTR5"/>
<dbReference type="SUPFAM" id="SSF49899">
    <property type="entry name" value="Concanavalin A-like lectins/glucanases"/>
    <property type="match status" value="1"/>
</dbReference>
<dbReference type="InterPro" id="IPR013319">
    <property type="entry name" value="GH11/12"/>
</dbReference>